<evidence type="ECO:0000256" key="4">
    <source>
        <dbReference type="ARBA" id="ARBA00022833"/>
    </source>
</evidence>
<dbReference type="InterPro" id="IPR036264">
    <property type="entry name" value="Bact_exopeptidase_dim_dom"/>
</dbReference>
<dbReference type="Pfam" id="PF07687">
    <property type="entry name" value="M20_dimer"/>
    <property type="match status" value="1"/>
</dbReference>
<reference evidence="7 8" key="1">
    <citation type="journal article" date="2011" name="Stand. Genomic Sci.">
        <title>Non-contiguous finished genome sequence of Bacteroides coprosuis type strain (PC139).</title>
        <authorList>
            <person name="Land M."/>
            <person name="Held B."/>
            <person name="Gronow S."/>
            <person name="Abt B."/>
            <person name="Lucas S."/>
            <person name="Del Rio T.G."/>
            <person name="Nolan M."/>
            <person name="Tice H."/>
            <person name="Cheng J.F."/>
            <person name="Pitluck S."/>
            <person name="Liolios K."/>
            <person name="Pagani I."/>
            <person name="Ivanova N."/>
            <person name="Mavromatis K."/>
            <person name="Mikhailova N."/>
            <person name="Pati A."/>
            <person name="Tapia R."/>
            <person name="Han C."/>
            <person name="Goodwin L."/>
            <person name="Chen A."/>
            <person name="Palaniappan K."/>
            <person name="Hauser L."/>
            <person name="Brambilla E.M."/>
            <person name="Rohde M."/>
            <person name="Goker M."/>
            <person name="Detter J.C."/>
            <person name="Woyke T."/>
            <person name="Bristow J."/>
            <person name="Eisen J.A."/>
            <person name="Markowitz V."/>
            <person name="Hugenholtz P."/>
            <person name="Kyrpides N.C."/>
            <person name="Klenk H.P."/>
            <person name="Lapidus A."/>
        </authorList>
    </citation>
    <scope>NUCLEOTIDE SEQUENCE [LARGE SCALE GENOMIC DNA]</scope>
    <source>
        <strain evidence="7 8">DSM 18011</strain>
    </source>
</reference>
<keyword evidence="2" id="KW-0479">Metal-binding</keyword>
<protein>
    <submittedName>
        <fullName evidence="7">Peptidase M20</fullName>
    </submittedName>
</protein>
<evidence type="ECO:0000259" key="6">
    <source>
        <dbReference type="Pfam" id="PF07687"/>
    </source>
</evidence>
<feature type="domain" description="Peptidase M20 dimerisation" evidence="6">
    <location>
        <begin position="166"/>
        <end position="268"/>
    </location>
</feature>
<dbReference type="InterPro" id="IPR001261">
    <property type="entry name" value="ArgE/DapE_CS"/>
</dbReference>
<keyword evidence="5" id="KW-0170">Cobalt</keyword>
<dbReference type="GO" id="GO:0006526">
    <property type="term" value="P:L-arginine biosynthetic process"/>
    <property type="evidence" value="ECO:0007669"/>
    <property type="project" value="TreeGrafter"/>
</dbReference>
<dbReference type="InterPro" id="IPR011650">
    <property type="entry name" value="Peptidase_M20_dimer"/>
</dbReference>
<dbReference type="GO" id="GO:0046872">
    <property type="term" value="F:metal ion binding"/>
    <property type="evidence" value="ECO:0007669"/>
    <property type="project" value="UniProtKB-KW"/>
</dbReference>
<dbReference type="PANTHER" id="PTHR43808">
    <property type="entry name" value="ACETYLORNITHINE DEACETYLASE"/>
    <property type="match status" value="1"/>
</dbReference>
<dbReference type="eggNOG" id="COG0624">
    <property type="taxonomic scope" value="Bacteria"/>
</dbReference>
<evidence type="ECO:0000256" key="2">
    <source>
        <dbReference type="ARBA" id="ARBA00022723"/>
    </source>
</evidence>
<dbReference type="EMBL" id="CM001167">
    <property type="protein sequence ID" value="EGJ70469.1"/>
    <property type="molecule type" value="Genomic_DNA"/>
</dbReference>
<evidence type="ECO:0000256" key="3">
    <source>
        <dbReference type="ARBA" id="ARBA00022801"/>
    </source>
</evidence>
<dbReference type="Pfam" id="PF01546">
    <property type="entry name" value="Peptidase_M20"/>
    <property type="match status" value="1"/>
</dbReference>
<dbReference type="InterPro" id="IPR002933">
    <property type="entry name" value="Peptidase_M20"/>
</dbReference>
<keyword evidence="4" id="KW-0862">Zinc</keyword>
<dbReference type="AlphaFoldDB" id="F3ZQ27"/>
<dbReference type="OrthoDB" id="9792335at2"/>
<dbReference type="STRING" id="679937.Bcop_0250"/>
<dbReference type="InterPro" id="IPR050072">
    <property type="entry name" value="Peptidase_M20A"/>
</dbReference>
<organism evidence="7 8">
    <name type="scientific">Bacteroides coprosuis DSM 18011</name>
    <dbReference type="NCBI Taxonomy" id="679937"/>
    <lineage>
        <taxon>Bacteria</taxon>
        <taxon>Pseudomonadati</taxon>
        <taxon>Bacteroidota</taxon>
        <taxon>Bacteroidia</taxon>
        <taxon>Bacteroidales</taxon>
        <taxon>Bacteroidaceae</taxon>
        <taxon>Bacteroides</taxon>
    </lineage>
</organism>
<sequence length="352" mass="38921">MNKSDLIKEAIYLLSSIIEIPSFSQEENRVSEFLCDYIKAKGFTPQKIGNNLLFNRKEIQNVPTILLNSHIDTVKPVSTWTKDPLKANIVNDKIYGLGSNDAGASLVTLLLTTLNLPVSQKYNLVFCASAEEEISGKNGITQVLNLYENKFDLAIVGEPTSMQPAVAEKGLMVLDVFSAGKAGHAAREEGINAIYEALDDILWFKNYSFKKVSPFLGLVKMSVTQINAGTQHNVIPDSCSFVVDIRGNGCYTNNEILNIISDNIKSKAIPRSTRLNSSQIESSHPIYKRLLEQGYKPFGSPTLSDQALMPFPSIKMGPGNSSRSHTADEYICIQEIEDALDKYYNLLNGLEL</sequence>
<dbReference type="Gene3D" id="3.30.70.360">
    <property type="match status" value="1"/>
</dbReference>
<evidence type="ECO:0000256" key="1">
    <source>
        <dbReference type="ARBA" id="ARBA00001947"/>
    </source>
</evidence>
<accession>F3ZQ27</accession>
<dbReference type="Gene3D" id="3.40.630.10">
    <property type="entry name" value="Zn peptidases"/>
    <property type="match status" value="1"/>
</dbReference>
<evidence type="ECO:0000256" key="5">
    <source>
        <dbReference type="ARBA" id="ARBA00023285"/>
    </source>
</evidence>
<proteinExistence type="predicted"/>
<name>F3ZQ27_9BACE</name>
<evidence type="ECO:0000313" key="7">
    <source>
        <dbReference type="EMBL" id="EGJ70469.1"/>
    </source>
</evidence>
<comment type="cofactor">
    <cofactor evidence="1">
        <name>Zn(2+)</name>
        <dbReference type="ChEBI" id="CHEBI:29105"/>
    </cofactor>
</comment>
<gene>
    <name evidence="7" type="ORF">Bcop_0250</name>
</gene>
<dbReference type="SUPFAM" id="SSF55031">
    <property type="entry name" value="Bacterial exopeptidase dimerisation domain"/>
    <property type="match status" value="1"/>
</dbReference>
<dbReference type="HOGENOM" id="CLU_021802_2_0_10"/>
<dbReference type="SUPFAM" id="SSF53187">
    <property type="entry name" value="Zn-dependent exopeptidases"/>
    <property type="match status" value="1"/>
</dbReference>
<keyword evidence="8" id="KW-1185">Reference proteome</keyword>
<dbReference type="Proteomes" id="UP000018439">
    <property type="component" value="Chromosome"/>
</dbReference>
<evidence type="ECO:0000313" key="8">
    <source>
        <dbReference type="Proteomes" id="UP000018439"/>
    </source>
</evidence>
<dbReference type="PROSITE" id="PS00758">
    <property type="entry name" value="ARGE_DAPE_CPG2_1"/>
    <property type="match status" value="1"/>
</dbReference>
<dbReference type="PANTHER" id="PTHR43808:SF31">
    <property type="entry name" value="N-ACETYL-L-CITRULLINE DEACETYLASE"/>
    <property type="match status" value="1"/>
</dbReference>
<dbReference type="GO" id="GO:0008777">
    <property type="term" value="F:acetylornithine deacetylase activity"/>
    <property type="evidence" value="ECO:0007669"/>
    <property type="project" value="TreeGrafter"/>
</dbReference>
<keyword evidence="3" id="KW-0378">Hydrolase</keyword>